<dbReference type="Pfam" id="PF10109">
    <property type="entry name" value="Phage_TAC_7"/>
    <property type="match status" value="1"/>
</dbReference>
<organism evidence="1 2">
    <name type="scientific">Celerinatantimonas diazotrophica</name>
    <dbReference type="NCBI Taxonomy" id="412034"/>
    <lineage>
        <taxon>Bacteria</taxon>
        <taxon>Pseudomonadati</taxon>
        <taxon>Pseudomonadota</taxon>
        <taxon>Gammaproteobacteria</taxon>
        <taxon>Celerinatantimonadaceae</taxon>
        <taxon>Celerinatantimonas</taxon>
    </lineage>
</organism>
<proteinExistence type="predicted"/>
<dbReference type="OrthoDB" id="7870527at2"/>
<comment type="caution">
    <text evidence="1">The sequence shown here is derived from an EMBL/GenBank/DDBJ whole genome shotgun (WGS) entry which is preliminary data.</text>
</comment>
<accession>A0A4R1K4S3</accession>
<dbReference type="RefSeq" id="WP_131911877.1">
    <property type="nucleotide sequence ID" value="NZ_OU594967.1"/>
</dbReference>
<evidence type="ECO:0000313" key="2">
    <source>
        <dbReference type="Proteomes" id="UP000295565"/>
    </source>
</evidence>
<dbReference type="EMBL" id="SMGD01000011">
    <property type="protein sequence ID" value="TCK58940.1"/>
    <property type="molecule type" value="Genomic_DNA"/>
</dbReference>
<gene>
    <name evidence="1" type="ORF">EV690_1099</name>
</gene>
<evidence type="ECO:0000313" key="1">
    <source>
        <dbReference type="EMBL" id="TCK58940.1"/>
    </source>
</evidence>
<dbReference type="Proteomes" id="UP000295565">
    <property type="component" value="Unassembled WGS sequence"/>
</dbReference>
<name>A0A4R1K4S3_9GAMM</name>
<protein>
    <submittedName>
        <fullName evidence="1">Tail assembly chaperone E/41/14-like protein</fullName>
    </submittedName>
</protein>
<sequence>MAYPVKNEVLTLQFPVTFNEKEYTTLEFRRPKVRDNLIADKQNQADADKEIALMALLSDVEQGVIHELDMMDYVAGQQIIMGFQKQDSGSSVNTSTKGS</sequence>
<dbReference type="AlphaFoldDB" id="A0A4R1K4S3"/>
<dbReference type="InterPro" id="IPR019289">
    <property type="entry name" value="Phage_tail_E/E"/>
</dbReference>
<reference evidence="1 2" key="1">
    <citation type="submission" date="2019-03" db="EMBL/GenBank/DDBJ databases">
        <title>Genomic Encyclopedia of Type Strains, Phase IV (KMG-IV): sequencing the most valuable type-strain genomes for metagenomic binning, comparative biology and taxonomic classification.</title>
        <authorList>
            <person name="Goeker M."/>
        </authorList>
    </citation>
    <scope>NUCLEOTIDE SEQUENCE [LARGE SCALE GENOMIC DNA]</scope>
    <source>
        <strain evidence="1 2">DSM 18577</strain>
    </source>
</reference>
<keyword evidence="2" id="KW-1185">Reference proteome</keyword>